<organism evidence="2 3">
    <name type="scientific">Natrinema pellirubrum (strain DSM 15624 / CIP 106293 / JCM 10476 / NCIMB 786 / 157)</name>
    <dbReference type="NCBI Taxonomy" id="797303"/>
    <lineage>
        <taxon>Archaea</taxon>
        <taxon>Methanobacteriati</taxon>
        <taxon>Methanobacteriota</taxon>
        <taxon>Stenosarchaea group</taxon>
        <taxon>Halobacteria</taxon>
        <taxon>Halobacteriales</taxon>
        <taxon>Natrialbaceae</taxon>
        <taxon>Natrinema</taxon>
    </lineage>
</organism>
<dbReference type="AlphaFoldDB" id="L0JMZ6"/>
<dbReference type="Gene3D" id="3.40.50.12370">
    <property type="match status" value="1"/>
</dbReference>
<dbReference type="RefSeq" id="WP_015298953.1">
    <property type="nucleotide sequence ID" value="NC_019962.1"/>
</dbReference>
<dbReference type="eggNOG" id="arCOG00449">
    <property type="taxonomic scope" value="Archaea"/>
</dbReference>
<dbReference type="Pfam" id="PF00582">
    <property type="entry name" value="Usp"/>
    <property type="match status" value="1"/>
</dbReference>
<name>L0JMZ6_NATP1</name>
<dbReference type="Proteomes" id="UP000010843">
    <property type="component" value="Chromosome"/>
</dbReference>
<dbReference type="SUPFAM" id="SSF52402">
    <property type="entry name" value="Adenine nucleotide alpha hydrolases-like"/>
    <property type="match status" value="1"/>
</dbReference>
<dbReference type="CDD" id="cd00293">
    <property type="entry name" value="USP-like"/>
    <property type="match status" value="1"/>
</dbReference>
<proteinExistence type="predicted"/>
<dbReference type="EMBL" id="CP003372">
    <property type="protein sequence ID" value="AGB31746.1"/>
    <property type="molecule type" value="Genomic_DNA"/>
</dbReference>
<evidence type="ECO:0000313" key="2">
    <source>
        <dbReference type="EMBL" id="AGB31746.1"/>
    </source>
</evidence>
<evidence type="ECO:0000259" key="1">
    <source>
        <dbReference type="Pfam" id="PF00582"/>
    </source>
</evidence>
<dbReference type="HOGENOM" id="CLU_726855_0_0_2"/>
<sequence length="368" mass="39502">MSDHTSIPIRNVSELPTLSSAVTHSPVKTPSYDILVLIPGDKDIDPDLVNIPRLLQTPLAVAEDRDETVTIASILIAPSDIEPEELANNENGTGIMASVIQTAKQKLAIFLDIANDIGEDVSVQGFVGVVKALEAGLNEPTTGDQYDAIFLAQTNTDSLKLWDEPTISSVLDTVHCAVYVENIGADEDLVFQESSRGTAPDSEPPFNQPTDILLAVGTGPHSVLGAETARAVAKASGASVHALHLITSSDDGPARQKGRKALSLAEYVLSDLPNVECETREVETATDELLTEIDNYDLSLIGTPTKSSLLSRLFAQPTSEKVITQSTTSVITVRQPAEAMDSVYYRWKRAVERTTDVDISPAEKGEEL</sequence>
<dbReference type="OrthoDB" id="43026at2157"/>
<dbReference type="KEGG" id="npe:Natpe_1883"/>
<gene>
    <name evidence="2" type="ordered locus">Natpe_1883</name>
</gene>
<dbReference type="GeneID" id="31829898"/>
<evidence type="ECO:0000313" key="3">
    <source>
        <dbReference type="Proteomes" id="UP000010843"/>
    </source>
</evidence>
<feature type="domain" description="UspA" evidence="1">
    <location>
        <begin position="212"/>
        <end position="334"/>
    </location>
</feature>
<reference evidence="3" key="1">
    <citation type="submission" date="2012-02" db="EMBL/GenBank/DDBJ databases">
        <title>Complete sequence of chromosome of Natrinema pellirubrum DSM 15624.</title>
        <authorList>
            <person name="Lucas S."/>
            <person name="Han J."/>
            <person name="Lapidus A."/>
            <person name="Cheng J.-F."/>
            <person name="Goodwin L."/>
            <person name="Pitluck S."/>
            <person name="Peters L."/>
            <person name="Teshima H."/>
            <person name="Detter J.C."/>
            <person name="Han C."/>
            <person name="Tapia R."/>
            <person name="Land M."/>
            <person name="Hauser L."/>
            <person name="Kyrpides N."/>
            <person name="Ivanova N."/>
            <person name="Pagani I."/>
            <person name="Sproer C."/>
            <person name="Anderson I."/>
            <person name="Woyke T."/>
        </authorList>
    </citation>
    <scope>NUCLEOTIDE SEQUENCE [LARGE SCALE GENOMIC DNA]</scope>
    <source>
        <strain evidence="3">DSM 15624 / JCM 10476 / NCIMB 786</strain>
    </source>
</reference>
<dbReference type="InterPro" id="IPR006016">
    <property type="entry name" value="UspA"/>
</dbReference>
<accession>L0JMZ6</accession>
<dbReference type="STRING" id="797303.Natpe_1883"/>
<protein>
    <submittedName>
        <fullName evidence="2">Universal stress protein UspA-like protein</fullName>
    </submittedName>
</protein>